<dbReference type="Gramene" id="rna20198">
    <property type="protein sequence ID" value="RHN58299.1"/>
    <property type="gene ID" value="gene20198"/>
</dbReference>
<accession>A0A396HYB7</accession>
<protein>
    <submittedName>
        <fullName evidence="1">Putative leucine-rich repeat domain, L domain-containing protein</fullName>
    </submittedName>
</protein>
<proteinExistence type="predicted"/>
<reference evidence="2" key="1">
    <citation type="journal article" date="2018" name="Nat. Plants">
        <title>Whole-genome landscape of Medicago truncatula symbiotic genes.</title>
        <authorList>
            <person name="Pecrix Y."/>
            <person name="Staton S.E."/>
            <person name="Sallet E."/>
            <person name="Lelandais-Briere C."/>
            <person name="Moreau S."/>
            <person name="Carrere S."/>
            <person name="Blein T."/>
            <person name="Jardinaud M.F."/>
            <person name="Latrasse D."/>
            <person name="Zouine M."/>
            <person name="Zahm M."/>
            <person name="Kreplak J."/>
            <person name="Mayjonade B."/>
            <person name="Satge C."/>
            <person name="Perez M."/>
            <person name="Cauet S."/>
            <person name="Marande W."/>
            <person name="Chantry-Darmon C."/>
            <person name="Lopez-Roques C."/>
            <person name="Bouchez O."/>
            <person name="Berard A."/>
            <person name="Debelle F."/>
            <person name="Munos S."/>
            <person name="Bendahmane A."/>
            <person name="Berges H."/>
            <person name="Niebel A."/>
            <person name="Buitink J."/>
            <person name="Frugier F."/>
            <person name="Benhamed M."/>
            <person name="Crespi M."/>
            <person name="Gouzy J."/>
            <person name="Gamas P."/>
        </authorList>
    </citation>
    <scope>NUCLEOTIDE SEQUENCE [LARGE SCALE GENOMIC DNA]</scope>
    <source>
        <strain evidence="2">cv. Jemalong A17</strain>
    </source>
</reference>
<dbReference type="SUPFAM" id="SSF52047">
    <property type="entry name" value="RNI-like"/>
    <property type="match status" value="1"/>
</dbReference>
<dbReference type="Gene3D" id="3.80.10.10">
    <property type="entry name" value="Ribonuclease Inhibitor"/>
    <property type="match status" value="1"/>
</dbReference>
<dbReference type="PANTHER" id="PTHR13318:SF106">
    <property type="entry name" value="F-BOX_LRR-REPEAT PROTEIN 2"/>
    <property type="match status" value="1"/>
</dbReference>
<comment type="caution">
    <text evidence="1">The sequence shown here is derived from an EMBL/GenBank/DDBJ whole genome shotgun (WGS) entry which is preliminary data.</text>
</comment>
<dbReference type="Proteomes" id="UP000265566">
    <property type="component" value="Chromosome 4"/>
</dbReference>
<dbReference type="InterPro" id="IPR006553">
    <property type="entry name" value="Leu-rich_rpt_Cys-con_subtyp"/>
</dbReference>
<evidence type="ECO:0000313" key="1">
    <source>
        <dbReference type="EMBL" id="RHN58299.1"/>
    </source>
</evidence>
<dbReference type="AlphaFoldDB" id="A0A396HYB7"/>
<organism evidence="1 2">
    <name type="scientific">Medicago truncatula</name>
    <name type="common">Barrel medic</name>
    <name type="synonym">Medicago tribuloides</name>
    <dbReference type="NCBI Taxonomy" id="3880"/>
    <lineage>
        <taxon>Eukaryota</taxon>
        <taxon>Viridiplantae</taxon>
        <taxon>Streptophyta</taxon>
        <taxon>Embryophyta</taxon>
        <taxon>Tracheophyta</taxon>
        <taxon>Spermatophyta</taxon>
        <taxon>Magnoliopsida</taxon>
        <taxon>eudicotyledons</taxon>
        <taxon>Gunneridae</taxon>
        <taxon>Pentapetalae</taxon>
        <taxon>rosids</taxon>
        <taxon>fabids</taxon>
        <taxon>Fabales</taxon>
        <taxon>Fabaceae</taxon>
        <taxon>Papilionoideae</taxon>
        <taxon>50 kb inversion clade</taxon>
        <taxon>NPAAA clade</taxon>
        <taxon>Hologalegina</taxon>
        <taxon>IRL clade</taxon>
        <taxon>Trifolieae</taxon>
        <taxon>Medicago</taxon>
    </lineage>
</organism>
<dbReference type="PANTHER" id="PTHR13318">
    <property type="entry name" value="PARTNER OF PAIRED, ISOFORM B-RELATED"/>
    <property type="match status" value="1"/>
</dbReference>
<sequence>MERQTKRRRKTLNSSLQQQIIASSIQTRSKTRSLVIDFYFPDECWEFVFKFLINYGNSDGNNRLYLRCLSFVSKQFLSITNRLRFSLNISNSTRPLLPRLFQRFTNLTSLNLTHFRGDLDALLAEISCFPLNLTSLDLSQKPTIPANGLRAFSQNITTLTSLTCSFTKSINYSDLFLMVDCFPNLQMLDLRYSYDVSEEAVVHVLRTCCNIRHLNLTRCSRVKLRTLNFKVLKLEVLNLSFTRVDDEALNVISKSCSGLLQLLLFYCSDVTDKGVNHVVENCTQLREIDLGGCDKVHANVVASMVHSRTSLRKIGAPPGFDLSDTEKLFLHHGCYVS</sequence>
<dbReference type="SMART" id="SM00367">
    <property type="entry name" value="LRR_CC"/>
    <property type="match status" value="5"/>
</dbReference>
<name>A0A396HYB7_MEDTR</name>
<dbReference type="InterPro" id="IPR032675">
    <property type="entry name" value="LRR_dom_sf"/>
</dbReference>
<evidence type="ECO:0000313" key="2">
    <source>
        <dbReference type="Proteomes" id="UP000265566"/>
    </source>
</evidence>
<dbReference type="OrthoDB" id="1751573at2759"/>
<gene>
    <name evidence="1" type="ORF">MtrunA17_Chr4g0000931</name>
</gene>
<dbReference type="EMBL" id="PSQE01000004">
    <property type="protein sequence ID" value="RHN58299.1"/>
    <property type="molecule type" value="Genomic_DNA"/>
</dbReference>